<dbReference type="SUPFAM" id="SSF50621">
    <property type="entry name" value="Alanine racemase C-terminal domain-like"/>
    <property type="match status" value="1"/>
</dbReference>
<dbReference type="PROSITE" id="PS00878">
    <property type="entry name" value="ODR_DC_2_1"/>
    <property type="match status" value="1"/>
</dbReference>
<evidence type="ECO:0000256" key="8">
    <source>
        <dbReference type="PIRSR" id="PIRSR600183-50"/>
    </source>
</evidence>
<dbReference type="PANTHER" id="PTHR11482:SF6">
    <property type="entry name" value="ORNITHINE DECARBOXYLASE 1-RELATED"/>
    <property type="match status" value="1"/>
</dbReference>
<feature type="modified residue" description="N6-(pyridoxal phosphate)lysine" evidence="8">
    <location>
        <position position="65"/>
    </location>
</feature>
<dbReference type="FunFam" id="3.20.20.10:FF:000008">
    <property type="entry name" value="Ornithine decarboxylase"/>
    <property type="match status" value="1"/>
</dbReference>
<evidence type="ECO:0000313" key="11">
    <source>
        <dbReference type="Proteomes" id="UP000593594"/>
    </source>
</evidence>
<dbReference type="InterPro" id="IPR002433">
    <property type="entry name" value="Orn_de-COase"/>
</dbReference>
<comment type="pathway">
    <text evidence="5">Amine and polyamine biosynthesis; putrescine biosynthesis via L-ornithine pathway; putrescine from L-ornithine: step 1/1.</text>
</comment>
<dbReference type="GO" id="GO:0004586">
    <property type="term" value="F:ornithine decarboxylase activity"/>
    <property type="evidence" value="ECO:0007669"/>
    <property type="project" value="UniProtKB-EC"/>
</dbReference>
<comment type="similarity">
    <text evidence="2">Belongs to the Orn/Lys/Arg decarboxylase class-II family.</text>
</comment>
<feature type="active site" description="Proton donor" evidence="8">
    <location>
        <position position="345"/>
    </location>
</feature>
<dbReference type="AlphaFoldDB" id="A0A7S8HDT0"/>
<dbReference type="GO" id="GO:0005737">
    <property type="term" value="C:cytoplasm"/>
    <property type="evidence" value="ECO:0007669"/>
    <property type="project" value="TreeGrafter"/>
</dbReference>
<comment type="cofactor">
    <cofactor evidence="1 8">
        <name>pyridoxal 5'-phosphate</name>
        <dbReference type="ChEBI" id="CHEBI:597326"/>
    </cofactor>
</comment>
<evidence type="ECO:0000256" key="2">
    <source>
        <dbReference type="ARBA" id="ARBA00008872"/>
    </source>
</evidence>
<dbReference type="Gene3D" id="3.20.20.10">
    <property type="entry name" value="Alanine racemase"/>
    <property type="match status" value="1"/>
</dbReference>
<evidence type="ECO:0000256" key="4">
    <source>
        <dbReference type="ARBA" id="ARBA00023239"/>
    </source>
</evidence>
<evidence type="ECO:0000313" key="10">
    <source>
        <dbReference type="EMBL" id="QPC45117.1"/>
    </source>
</evidence>
<dbReference type="PRINTS" id="PR01179">
    <property type="entry name" value="ODADCRBXLASE"/>
</dbReference>
<proteinExistence type="inferred from homology"/>
<evidence type="ECO:0000256" key="5">
    <source>
        <dbReference type="ARBA" id="ARBA00034115"/>
    </source>
</evidence>
<dbReference type="PANTHER" id="PTHR11482">
    <property type="entry name" value="ARGININE/DIAMINOPIMELATE/ORNITHINE DECARBOXYLASE"/>
    <property type="match status" value="1"/>
</dbReference>
<dbReference type="GO" id="GO:0033387">
    <property type="term" value="P:putrescine biosynthetic process from arginine, via ornithine"/>
    <property type="evidence" value="ECO:0007669"/>
    <property type="project" value="TreeGrafter"/>
</dbReference>
<dbReference type="InterPro" id="IPR000183">
    <property type="entry name" value="Orn/DAP/Arg_de-COase"/>
</dbReference>
<dbReference type="InterPro" id="IPR022653">
    <property type="entry name" value="De-COase2_pyr-phos_BS"/>
</dbReference>
<sequence>MTCRSSGDAGHLPAPGPQAVFADAAEVAARLGPDRPLFCFAPAVLANTVETFIASFPGDVSYAVKANPDERVIAIMAEAGLTLFDVASTAEMALVRRLVPGARLNYHNPIKSDAEIASAYRDFGVRRFSVDHGRELAKVARIAAGDRDVEIAVRFRLATNQGALQDFSSKFGAPPEEAQVLLAEAAALGFRPVLTFHPGSQCINPEAYGEHIAVAAEIARRADVEIATLNVGGGFPAGYTAMAVPPLTAYCATIADMVAEAFGGQAPHLECEPGRALVADAVSLLARVKLVKPDSREVYLNDGVYGALMEFSQCPRLLPPMRVLGHDGSTRAGAMCGFTVYGPTCDPIDRLPGLIELPEDICENDYVEFGLIGAYGAASATRFNGYGDIATVTVKRTLTAAG</sequence>
<evidence type="ECO:0000256" key="6">
    <source>
        <dbReference type="ARBA" id="ARBA00034138"/>
    </source>
</evidence>
<dbReference type="EC" id="4.1.1.17" evidence="6"/>
<keyword evidence="11" id="KW-1185">Reference proteome</keyword>
<dbReference type="EMBL" id="CP058214">
    <property type="protein sequence ID" value="QPC45117.1"/>
    <property type="molecule type" value="Genomic_DNA"/>
</dbReference>
<evidence type="ECO:0000256" key="3">
    <source>
        <dbReference type="ARBA" id="ARBA00022898"/>
    </source>
</evidence>
<gene>
    <name evidence="10" type="ORF">HW532_00575</name>
</gene>
<name>A0A7S8HDT0_9HYPH</name>
<dbReference type="Gene3D" id="2.40.37.10">
    <property type="entry name" value="Lyase, Ornithine Decarboxylase, Chain A, domain 1"/>
    <property type="match status" value="1"/>
</dbReference>
<accession>A0A7S8HDT0</accession>
<dbReference type="InterPro" id="IPR009006">
    <property type="entry name" value="Ala_racemase/Decarboxylase_C"/>
</dbReference>
<feature type="domain" description="Orn/DAP/Arg decarboxylase 2 N-terminal" evidence="9">
    <location>
        <begin position="56"/>
        <end position="279"/>
    </location>
</feature>
<keyword evidence="4" id="KW-0456">Lyase</keyword>
<dbReference type="Pfam" id="PF02784">
    <property type="entry name" value="Orn_Arg_deC_N"/>
    <property type="match status" value="1"/>
</dbReference>
<dbReference type="KEGG" id="kmn:HW532_00575"/>
<protein>
    <recommendedName>
        <fullName evidence="6">ornithine decarboxylase</fullName>
        <ecNumber evidence="6">4.1.1.17</ecNumber>
    </recommendedName>
</protein>
<dbReference type="InterPro" id="IPR022644">
    <property type="entry name" value="De-COase2_N"/>
</dbReference>
<dbReference type="SUPFAM" id="SSF51419">
    <property type="entry name" value="PLP-binding barrel"/>
    <property type="match status" value="1"/>
</dbReference>
<reference evidence="10 11" key="1">
    <citation type="submission" date="2020-06" db="EMBL/GenBank/DDBJ databases">
        <title>Genome sequence of 2 isolates from Red Sea Mangroves.</title>
        <authorList>
            <person name="Sefrji F."/>
            <person name="Michoud G."/>
            <person name="Merlino G."/>
            <person name="Daffonchio D."/>
        </authorList>
    </citation>
    <scope>NUCLEOTIDE SEQUENCE [LARGE SCALE GENOMIC DNA]</scope>
    <source>
        <strain evidence="10 11">R1DC25</strain>
    </source>
</reference>
<keyword evidence="3 8" id="KW-0663">Pyridoxal phosphate</keyword>
<evidence type="ECO:0000256" key="1">
    <source>
        <dbReference type="ARBA" id="ARBA00001933"/>
    </source>
</evidence>
<organism evidence="10 11">
    <name type="scientific">Kaustia mangrovi</name>
    <dbReference type="NCBI Taxonomy" id="2593653"/>
    <lineage>
        <taxon>Bacteria</taxon>
        <taxon>Pseudomonadati</taxon>
        <taxon>Pseudomonadota</taxon>
        <taxon>Alphaproteobacteria</taxon>
        <taxon>Hyphomicrobiales</taxon>
        <taxon>Parvibaculaceae</taxon>
        <taxon>Kaustia</taxon>
    </lineage>
</organism>
<dbReference type="Proteomes" id="UP000593594">
    <property type="component" value="Chromosome"/>
</dbReference>
<evidence type="ECO:0000256" key="7">
    <source>
        <dbReference type="ARBA" id="ARBA00049127"/>
    </source>
</evidence>
<dbReference type="InterPro" id="IPR029066">
    <property type="entry name" value="PLP-binding_barrel"/>
</dbReference>
<evidence type="ECO:0000259" key="9">
    <source>
        <dbReference type="Pfam" id="PF02784"/>
    </source>
</evidence>
<comment type="catalytic activity">
    <reaction evidence="7">
        <text>L-ornithine + H(+) = putrescine + CO2</text>
        <dbReference type="Rhea" id="RHEA:22964"/>
        <dbReference type="ChEBI" id="CHEBI:15378"/>
        <dbReference type="ChEBI" id="CHEBI:16526"/>
        <dbReference type="ChEBI" id="CHEBI:46911"/>
        <dbReference type="ChEBI" id="CHEBI:326268"/>
        <dbReference type="EC" id="4.1.1.17"/>
    </reaction>
</comment>